<dbReference type="Proteomes" id="UP001189429">
    <property type="component" value="Unassembled WGS sequence"/>
</dbReference>
<name>A0ABN9X8T3_9DINO</name>
<sequence length="232" mass="24072">THAAAPLLAALGELLATDEVQPEPSWIPAADDAEDAGQAAARLPCHEDWPAEARLLAWPILPCWRAWTAADGLSEAAETLGDRVVLPLLRRALRRHGAGFPAIEVRDMVLAGLLGTAVDDRDAGRLSAAVQLSLRCLPRDLEVAAAPPLRAAVAALADLVAEGAPAGEGALLLALQPGCLAAADARGCLERLVRPLLVADDPGERELRLAVLCGGALSMHSKGPAEGSDEQD</sequence>
<keyword evidence="2" id="KW-1185">Reference proteome</keyword>
<comment type="caution">
    <text evidence="1">The sequence shown here is derived from an EMBL/GenBank/DDBJ whole genome shotgun (WGS) entry which is preliminary data.</text>
</comment>
<feature type="non-terminal residue" evidence="1">
    <location>
        <position position="1"/>
    </location>
</feature>
<evidence type="ECO:0008006" key="3">
    <source>
        <dbReference type="Google" id="ProtNLM"/>
    </source>
</evidence>
<accession>A0ABN9X8T3</accession>
<protein>
    <recommendedName>
        <fullName evidence="3">HEAT repeat-containing protein 1</fullName>
    </recommendedName>
</protein>
<organism evidence="1 2">
    <name type="scientific">Prorocentrum cordatum</name>
    <dbReference type="NCBI Taxonomy" id="2364126"/>
    <lineage>
        <taxon>Eukaryota</taxon>
        <taxon>Sar</taxon>
        <taxon>Alveolata</taxon>
        <taxon>Dinophyceae</taxon>
        <taxon>Prorocentrales</taxon>
        <taxon>Prorocentraceae</taxon>
        <taxon>Prorocentrum</taxon>
    </lineage>
</organism>
<feature type="non-terminal residue" evidence="1">
    <location>
        <position position="232"/>
    </location>
</feature>
<reference evidence="1" key="1">
    <citation type="submission" date="2023-10" db="EMBL/GenBank/DDBJ databases">
        <authorList>
            <person name="Chen Y."/>
            <person name="Shah S."/>
            <person name="Dougan E. K."/>
            <person name="Thang M."/>
            <person name="Chan C."/>
        </authorList>
    </citation>
    <scope>NUCLEOTIDE SEQUENCE [LARGE SCALE GENOMIC DNA]</scope>
</reference>
<evidence type="ECO:0000313" key="2">
    <source>
        <dbReference type="Proteomes" id="UP001189429"/>
    </source>
</evidence>
<gene>
    <name evidence="1" type="ORF">PCOR1329_LOCUS73371</name>
</gene>
<dbReference type="EMBL" id="CAUYUJ010019878">
    <property type="protein sequence ID" value="CAK0894293.1"/>
    <property type="molecule type" value="Genomic_DNA"/>
</dbReference>
<evidence type="ECO:0000313" key="1">
    <source>
        <dbReference type="EMBL" id="CAK0894293.1"/>
    </source>
</evidence>
<proteinExistence type="predicted"/>